<dbReference type="InterPro" id="IPR036412">
    <property type="entry name" value="HAD-like_sf"/>
</dbReference>
<proteinExistence type="predicted"/>
<dbReference type="EMBL" id="AP014693">
    <property type="protein sequence ID" value="BAQ02677.2"/>
    <property type="molecule type" value="Genomic_DNA"/>
</dbReference>
<keyword evidence="2" id="KW-1185">Reference proteome</keyword>
<evidence type="ECO:0000313" key="1">
    <source>
        <dbReference type="EMBL" id="BAQ02677.2"/>
    </source>
</evidence>
<sequence>MTQVDEAESQKKFEKTIFSIDFDGTIVENDFPYIGKPNEGAIEVLQELKKVGIKLILLTMRSEDKLHEAVVYCNKNNVDFWGINENPEQEKWSNSPKVYASIYVDDAGIGIPLKIGSNGKPCVDWVKLREILVQWDVLPPKEEGDGTKTFDIK</sequence>
<protein>
    <submittedName>
        <fullName evidence="1">Uncharacterized protein</fullName>
    </submittedName>
</protein>
<accession>A0A0A8J8X1</accession>
<dbReference type="CDD" id="cd01427">
    <property type="entry name" value="HAD_like"/>
    <property type="match status" value="1"/>
</dbReference>
<organism evidence="1 2">
    <name type="scientific">Ralstonia phage RSL2</name>
    <dbReference type="NCBI Taxonomy" id="1585840"/>
    <lineage>
        <taxon>Viruses</taxon>
        <taxon>Duplodnaviria</taxon>
        <taxon>Heunggongvirae</taxon>
        <taxon>Uroviricota</taxon>
        <taxon>Caudoviricetes</taxon>
        <taxon>Chimalliviridae</taxon>
        <taxon>Chiangmaivirus</taxon>
        <taxon>Chiangmaivirus RSL2</taxon>
    </lineage>
</organism>
<name>A0A0A8J8X1_9CAUD</name>
<dbReference type="Proteomes" id="UP000203794">
    <property type="component" value="Segment"/>
</dbReference>
<dbReference type="SUPFAM" id="SSF56784">
    <property type="entry name" value="HAD-like"/>
    <property type="match status" value="1"/>
</dbReference>
<reference evidence="1 2" key="1">
    <citation type="submission" date="2014-12" db="EMBL/GenBank/DDBJ databases">
        <title>Genome analysis of a novel jumbo phage RSL2 infecting the phytopathogen Ralstonia solanacearum.</title>
        <authorList>
            <person name="Kawasaki T."/>
            <person name="Fujie M."/>
            <person name="Chatchawankanphanich O."/>
            <person name="Ogata H."/>
            <person name="Yamada T."/>
        </authorList>
    </citation>
    <scope>NUCLEOTIDE SEQUENCE [LARGE SCALE GENOMIC DNA]</scope>
    <source>
        <strain evidence="1 2">RSL2</strain>
    </source>
</reference>
<dbReference type="InterPro" id="IPR023214">
    <property type="entry name" value="HAD_sf"/>
</dbReference>
<evidence type="ECO:0000313" key="2">
    <source>
        <dbReference type="Proteomes" id="UP000203794"/>
    </source>
</evidence>
<dbReference type="Gene3D" id="3.40.50.1000">
    <property type="entry name" value="HAD superfamily/HAD-like"/>
    <property type="match status" value="1"/>
</dbReference>